<accession>A0A0H4I7H7</accession>
<organism evidence="2 3">
    <name type="scientific">Marinobacter psychrophilus</name>
    <dbReference type="NCBI Taxonomy" id="330734"/>
    <lineage>
        <taxon>Bacteria</taxon>
        <taxon>Pseudomonadati</taxon>
        <taxon>Pseudomonadota</taxon>
        <taxon>Gammaproteobacteria</taxon>
        <taxon>Pseudomonadales</taxon>
        <taxon>Marinobacteraceae</taxon>
        <taxon>Marinobacter</taxon>
    </lineage>
</organism>
<protein>
    <recommendedName>
        <fullName evidence="1">Amidase domain-containing protein</fullName>
    </recommendedName>
</protein>
<dbReference type="GO" id="GO:0003824">
    <property type="term" value="F:catalytic activity"/>
    <property type="evidence" value="ECO:0007669"/>
    <property type="project" value="InterPro"/>
</dbReference>
<dbReference type="EMBL" id="CP011494">
    <property type="protein sequence ID" value="AKO53645.1"/>
    <property type="molecule type" value="Genomic_DNA"/>
</dbReference>
<dbReference type="InterPro" id="IPR000120">
    <property type="entry name" value="Amidase"/>
</dbReference>
<dbReference type="PATRIC" id="fig|330734.3.peg.3249"/>
<sequence length="453" mass="48825">MRVSLTSYQGLDLFHLREGYSAGRFVPRQVAEEVLRRISERSSRAEWICLVPEAELLARAEHLATLDANLPLYGIPFAIKDNIHVEGLPLTAGCPDYRTLSTTTSPVVQRLLDLGAMLIGKNTMDEFATGVVGVRSDPHPVSPFNPDFIPGGSSSGSGVVVSTGCVTFSLGSDTGGSGRLPAAMCNIVGFKPTPHLLSNEGMVYANKSIDCIPVFARTAAEAECVFRQLMENNRAAGLLADSIPDLKRIRIAIPGAEGLNFFGDARAEACFKDVLKTLEAQGAQIEPVDFSVFVEAGAMLFDGAFVSERYDSVGSFVKQHPDSVNEVVAGCILKGETVTSHDIWTDVARLNHLKTAAHQLLASFDCLLMPTAGTLYRCDEVKADPLELNRNMAYYTNFGNLLELSVVSVPGGMRDDGLPFGVSFAGPRYSDYQMLALAKQWEQISGVQPGAPV</sequence>
<dbReference type="SUPFAM" id="SSF75304">
    <property type="entry name" value="Amidase signature (AS) enzymes"/>
    <property type="match status" value="1"/>
</dbReference>
<evidence type="ECO:0000313" key="2">
    <source>
        <dbReference type="EMBL" id="AKO53645.1"/>
    </source>
</evidence>
<dbReference type="Gene3D" id="1.20.58.1700">
    <property type="match status" value="1"/>
</dbReference>
<evidence type="ECO:0000313" key="3">
    <source>
        <dbReference type="Proteomes" id="UP000036406"/>
    </source>
</evidence>
<dbReference type="Gene3D" id="3.90.1300.10">
    <property type="entry name" value="Amidase signature (AS) domain"/>
    <property type="match status" value="1"/>
</dbReference>
<proteinExistence type="predicted"/>
<reference evidence="2 3" key="1">
    <citation type="submission" date="2015-05" db="EMBL/GenBank/DDBJ databases">
        <title>Complete genome of Marinobacter psychrophilus strain 20041T isolated from sea-ice of the Canadian Basin.</title>
        <authorList>
            <person name="Song L."/>
            <person name="Ren L."/>
            <person name="Yu Y."/>
            <person name="Wang X."/>
        </authorList>
    </citation>
    <scope>NUCLEOTIDE SEQUENCE [LARGE SCALE GENOMIC DNA]</scope>
    <source>
        <strain evidence="2 3">20041</strain>
    </source>
</reference>
<evidence type="ECO:0000259" key="1">
    <source>
        <dbReference type="Pfam" id="PF01425"/>
    </source>
</evidence>
<dbReference type="InterPro" id="IPR023631">
    <property type="entry name" value="Amidase_dom"/>
</dbReference>
<keyword evidence="3" id="KW-1185">Reference proteome</keyword>
<dbReference type="STRING" id="330734.ABA45_15440"/>
<name>A0A0H4I7H7_9GAMM</name>
<dbReference type="Pfam" id="PF01425">
    <property type="entry name" value="Amidase"/>
    <property type="match status" value="1"/>
</dbReference>
<dbReference type="Proteomes" id="UP000036406">
    <property type="component" value="Chromosome"/>
</dbReference>
<dbReference type="PANTHER" id="PTHR11895">
    <property type="entry name" value="TRANSAMIDASE"/>
    <property type="match status" value="1"/>
</dbReference>
<gene>
    <name evidence="2" type="ORF">ABA45_15440</name>
</gene>
<dbReference type="PANTHER" id="PTHR11895:SF169">
    <property type="entry name" value="GLUTAMYL-TRNA(GLN) AMIDOTRANSFERASE"/>
    <property type="match status" value="1"/>
</dbReference>
<dbReference type="RefSeq" id="WP_048387611.1">
    <property type="nucleotide sequence ID" value="NZ_CP011494.1"/>
</dbReference>
<dbReference type="InterPro" id="IPR036928">
    <property type="entry name" value="AS_sf"/>
</dbReference>
<feature type="domain" description="Amidase" evidence="1">
    <location>
        <begin position="30"/>
        <end position="435"/>
    </location>
</feature>
<dbReference type="AlphaFoldDB" id="A0A0H4I7H7"/>
<dbReference type="KEGG" id="mpq:ABA45_15440"/>